<dbReference type="EMBL" id="VJOL01000019">
    <property type="protein sequence ID" value="TSE29846.1"/>
    <property type="molecule type" value="Genomic_DNA"/>
</dbReference>
<dbReference type="PANTHER" id="PTHR44757:SF2">
    <property type="entry name" value="BIOFILM ARCHITECTURE MAINTENANCE PROTEIN MBAA"/>
    <property type="match status" value="1"/>
</dbReference>
<dbReference type="RefSeq" id="WP_143902049.1">
    <property type="nucleotide sequence ID" value="NZ_VJOL01000019.1"/>
</dbReference>
<dbReference type="PANTHER" id="PTHR44757">
    <property type="entry name" value="DIGUANYLATE CYCLASE DGCP"/>
    <property type="match status" value="1"/>
</dbReference>
<dbReference type="AlphaFoldDB" id="A0A554X259"/>
<keyword evidence="1" id="KW-1133">Transmembrane helix</keyword>
<protein>
    <submittedName>
        <fullName evidence="5">Cyclic di-GMP phosphodiesterase PdeB</fullName>
        <ecNumber evidence="5">3.1.4.52</ecNumber>
    </submittedName>
</protein>
<dbReference type="Gene3D" id="3.30.450.20">
    <property type="entry name" value="PAS domain"/>
    <property type="match status" value="1"/>
</dbReference>
<dbReference type="InterPro" id="IPR052155">
    <property type="entry name" value="Biofilm_reg_signaling"/>
</dbReference>
<dbReference type="SUPFAM" id="SSF141868">
    <property type="entry name" value="EAL domain-like"/>
    <property type="match status" value="1"/>
</dbReference>
<dbReference type="GO" id="GO:0071111">
    <property type="term" value="F:cyclic-guanylate-specific phosphodiesterase activity"/>
    <property type="evidence" value="ECO:0007669"/>
    <property type="project" value="UniProtKB-EC"/>
</dbReference>
<keyword evidence="1" id="KW-0472">Membrane</keyword>
<proteinExistence type="predicted"/>
<dbReference type="InterPro" id="IPR011623">
    <property type="entry name" value="7TMR_DISM_rcpt_extracell_dom1"/>
</dbReference>
<feature type="transmembrane region" description="Helical" evidence="1">
    <location>
        <begin position="22"/>
        <end position="44"/>
    </location>
</feature>
<dbReference type="InterPro" id="IPR029787">
    <property type="entry name" value="Nucleotide_cyclase"/>
</dbReference>
<dbReference type="InterPro" id="IPR035965">
    <property type="entry name" value="PAS-like_dom_sf"/>
</dbReference>
<dbReference type="InterPro" id="IPR035919">
    <property type="entry name" value="EAL_sf"/>
</dbReference>
<keyword evidence="5" id="KW-0378">Hydrolase</keyword>
<dbReference type="Pfam" id="PF00563">
    <property type="entry name" value="EAL"/>
    <property type="match status" value="1"/>
</dbReference>
<feature type="transmembrane region" description="Helical" evidence="1">
    <location>
        <begin position="226"/>
        <end position="245"/>
    </location>
</feature>
<dbReference type="InterPro" id="IPR000160">
    <property type="entry name" value="GGDEF_dom"/>
</dbReference>
<dbReference type="PROSITE" id="PS50883">
    <property type="entry name" value="EAL"/>
    <property type="match status" value="1"/>
</dbReference>
<dbReference type="Pfam" id="PF07695">
    <property type="entry name" value="7TMR-DISM_7TM"/>
    <property type="match status" value="1"/>
</dbReference>
<dbReference type="OrthoDB" id="9813903at2"/>
<feature type="transmembrane region" description="Helical" evidence="1">
    <location>
        <begin position="320"/>
        <end position="341"/>
    </location>
</feature>
<comment type="caution">
    <text evidence="5">The sequence shown here is derived from an EMBL/GenBank/DDBJ whole genome shotgun (WGS) entry which is preliminary data.</text>
</comment>
<evidence type="ECO:0000313" key="5">
    <source>
        <dbReference type="EMBL" id="TSE29846.1"/>
    </source>
</evidence>
<dbReference type="Gene3D" id="3.30.70.270">
    <property type="match status" value="1"/>
</dbReference>
<accession>A0A554X259</accession>
<organism evidence="5 6">
    <name type="scientific">Tepidimonas thermarum</name>
    <dbReference type="NCBI Taxonomy" id="335431"/>
    <lineage>
        <taxon>Bacteria</taxon>
        <taxon>Pseudomonadati</taxon>
        <taxon>Pseudomonadota</taxon>
        <taxon>Betaproteobacteria</taxon>
        <taxon>Burkholderiales</taxon>
        <taxon>Tepidimonas</taxon>
    </lineage>
</organism>
<feature type="domain" description="EAL" evidence="3">
    <location>
        <begin position="695"/>
        <end position="954"/>
    </location>
</feature>
<feature type="transmembrane region" description="Helical" evidence="1">
    <location>
        <begin position="294"/>
        <end position="314"/>
    </location>
</feature>
<dbReference type="SMART" id="SM00052">
    <property type="entry name" value="EAL"/>
    <property type="match status" value="1"/>
</dbReference>
<dbReference type="EC" id="3.1.4.52" evidence="5"/>
<reference evidence="5 6" key="1">
    <citation type="submission" date="2019-07" db="EMBL/GenBank/DDBJ databases">
        <title>Tepidimonas thermarum AA-1 draft genome.</title>
        <authorList>
            <person name="Da Costa M.S."/>
            <person name="Froufe H.J.C."/>
            <person name="Egas C."/>
            <person name="Albuquerque L."/>
        </authorList>
    </citation>
    <scope>NUCLEOTIDE SEQUENCE [LARGE SCALE GENOMIC DNA]</scope>
    <source>
        <strain evidence="5 6">AA-1</strain>
    </source>
</reference>
<dbReference type="InterPro" id="IPR001633">
    <property type="entry name" value="EAL_dom"/>
</dbReference>
<keyword evidence="6" id="KW-1185">Reference proteome</keyword>
<evidence type="ECO:0000259" key="2">
    <source>
        <dbReference type="PROSITE" id="PS50112"/>
    </source>
</evidence>
<name>A0A554X259_9BURK</name>
<gene>
    <name evidence="5" type="primary">pdeB</name>
    <name evidence="5" type="ORF">Tther_01257</name>
</gene>
<evidence type="ECO:0000313" key="6">
    <source>
        <dbReference type="Proteomes" id="UP000318542"/>
    </source>
</evidence>
<feature type="transmembrane region" description="Helical" evidence="1">
    <location>
        <begin position="199"/>
        <end position="219"/>
    </location>
</feature>
<dbReference type="PROSITE" id="PS50887">
    <property type="entry name" value="GGDEF"/>
    <property type="match status" value="1"/>
</dbReference>
<dbReference type="CDD" id="cd01948">
    <property type="entry name" value="EAL"/>
    <property type="match status" value="1"/>
</dbReference>
<dbReference type="SMART" id="SM00267">
    <property type="entry name" value="GGDEF"/>
    <property type="match status" value="1"/>
</dbReference>
<dbReference type="Proteomes" id="UP000318542">
    <property type="component" value="Unassembled WGS sequence"/>
</dbReference>
<dbReference type="InterPro" id="IPR043128">
    <property type="entry name" value="Rev_trsase/Diguanyl_cyclase"/>
</dbReference>
<keyword evidence="1" id="KW-0812">Transmembrane</keyword>
<dbReference type="Pfam" id="PF13188">
    <property type="entry name" value="PAS_8"/>
    <property type="match status" value="1"/>
</dbReference>
<dbReference type="Gene3D" id="3.20.20.450">
    <property type="entry name" value="EAL domain"/>
    <property type="match status" value="1"/>
</dbReference>
<dbReference type="NCBIfam" id="TIGR00254">
    <property type="entry name" value="GGDEF"/>
    <property type="match status" value="1"/>
</dbReference>
<evidence type="ECO:0000256" key="1">
    <source>
        <dbReference type="SAM" id="Phobius"/>
    </source>
</evidence>
<dbReference type="CDD" id="cd00130">
    <property type="entry name" value="PAS"/>
    <property type="match status" value="1"/>
</dbReference>
<dbReference type="InterPro" id="IPR000014">
    <property type="entry name" value="PAS"/>
</dbReference>
<evidence type="ECO:0000259" key="4">
    <source>
        <dbReference type="PROSITE" id="PS50887"/>
    </source>
</evidence>
<feature type="transmembrane region" description="Helical" evidence="1">
    <location>
        <begin position="265"/>
        <end position="282"/>
    </location>
</feature>
<feature type="domain" description="GGDEF" evidence="4">
    <location>
        <begin position="556"/>
        <end position="688"/>
    </location>
</feature>
<dbReference type="PROSITE" id="PS50112">
    <property type="entry name" value="PAS"/>
    <property type="match status" value="1"/>
</dbReference>
<dbReference type="SUPFAM" id="SSF55073">
    <property type="entry name" value="Nucleotide cyclase"/>
    <property type="match status" value="1"/>
</dbReference>
<dbReference type="SUPFAM" id="SSF55785">
    <property type="entry name" value="PYP-like sensor domain (PAS domain)"/>
    <property type="match status" value="1"/>
</dbReference>
<feature type="transmembrane region" description="Helical" evidence="1">
    <location>
        <begin position="348"/>
        <end position="370"/>
    </location>
</feature>
<evidence type="ECO:0000259" key="3">
    <source>
        <dbReference type="PROSITE" id="PS50883"/>
    </source>
</evidence>
<feature type="domain" description="PAS" evidence="2">
    <location>
        <begin position="411"/>
        <end position="447"/>
    </location>
</feature>
<dbReference type="Pfam" id="PF00990">
    <property type="entry name" value="GGDEF"/>
    <property type="match status" value="1"/>
</dbReference>
<sequence length="1001" mass="110599">MTPGSSTVDAAMPRLTAHVERGLQVLTAYAVPVLITLLSLWALWAWPNEYPQGDERALAFQAMVADGPRTPAQALEGLDRHPPRTLWDTRLSEHPLWFSVTLGPEDRAPGRVIEFPSRHATAVQCWDAATLQPLGRADRTAATAGEALRRSRAGFVLAPAALPARILCEARFTGPARLNVVGRSAQELAVLEQRFHRDAGWLDGGLLILSLFTLVAGLLNRERNYLIFAAWLVINQRMAALSGGWNYQWLGQLIPADWLTPLRQITLALYSTATVVLFRFLFEADLQRTRMLGWVRAVVLACVPVLIAAAVLPYRHFLPVIWSATALGVCILGYALAVILVRTRSPVAMWYAGSMAIALAASLYEVIAAALGLKGLIGTINSVTAALASSLLASLAIAEQFRQEHLQRLALQAELQHTFDFLPIGLFTLDPQGHFISANPALHALLGHPIEAGRDRWDQLFPPYDWAQLSGPDTPATTVEFETGLIREDGVARRFLVRAARAGDKIEGTLQDITDKVRAHEHLQFLADHDPLTKAMNRRGVEACLSRGLQRLRRGKPLAVAYLNLDRFKLINDLYGHVAGDAVLQQVCERVQRPLSPHMYLGRVGGDEFLIVMLDTPLHRAETVCRDVLQQLTREPYVVGERAFQVRGSIGLIEVTPGTSAKDVVATADRACREAKRTQTTGLVVYEHGSRALRDHEAEMQLVERLAAGQDIEGLFLEMQPIVSLRHPAQSLHFEVLLRMQDEHGSRVPTDRLIRAGEHAGRMGVIDRWVVRSVLQWLTEHDARLPQNQFVCLNLSGASLNDERFILDMYELLEQHRHVANRLCFEVTESVALHDMGNTRRFIDRVRSYGAKVALDDFGAGYTSFSYLRDLPADILKIDGSFIVNMNRHPANEAIVEAIVSLAQSLGMKTIAEWAEDFETVATLAEIGVDFVQGYAVSRPVSPQRILEATSGADFITDARLGEYLSTLPSDEELAHVDWVLGHTDAPAGAAPADQSRTMSG</sequence>
<dbReference type="CDD" id="cd01949">
    <property type="entry name" value="GGDEF"/>
    <property type="match status" value="1"/>
</dbReference>